<comment type="similarity">
    <text evidence="2 7">Belongs to the glucose-6-phosphate dehydrogenase family.</text>
</comment>
<evidence type="ECO:0000259" key="11">
    <source>
        <dbReference type="Pfam" id="PF02781"/>
    </source>
</evidence>
<feature type="domain" description="Glucose-6-phosphate dehydrogenase NAD-binding" evidence="10">
    <location>
        <begin position="245"/>
        <end position="333"/>
    </location>
</feature>
<dbReference type="EC" id="1.1.1.49" evidence="7"/>
<organism evidence="12">
    <name type="scientific">Aureoumbra lagunensis</name>
    <dbReference type="NCBI Taxonomy" id="44058"/>
    <lineage>
        <taxon>Eukaryota</taxon>
        <taxon>Sar</taxon>
        <taxon>Stramenopiles</taxon>
        <taxon>Ochrophyta</taxon>
        <taxon>Pelagophyceae</taxon>
        <taxon>Pelagomonadales</taxon>
        <taxon>Aureoumbra</taxon>
    </lineage>
</organism>
<dbReference type="Pfam" id="PF00479">
    <property type="entry name" value="G6PD_N"/>
    <property type="match status" value="2"/>
</dbReference>
<dbReference type="HAMAP" id="MF_00966">
    <property type="entry name" value="G6PD"/>
    <property type="match status" value="1"/>
</dbReference>
<dbReference type="InterPro" id="IPR001282">
    <property type="entry name" value="G6P_DH"/>
</dbReference>
<keyword evidence="8" id="KW-0175">Coiled coil</keyword>
<keyword evidence="6 7" id="KW-0119">Carbohydrate metabolism</keyword>
<evidence type="ECO:0000313" key="12">
    <source>
        <dbReference type="EMBL" id="CAE0362729.1"/>
    </source>
</evidence>
<dbReference type="PANTHER" id="PTHR23429">
    <property type="entry name" value="GLUCOSE-6-PHOSPHATE 1-DEHYDROGENASE G6PD"/>
    <property type="match status" value="1"/>
</dbReference>
<feature type="domain" description="Glucose-6-phosphate dehydrogenase NAD-binding" evidence="10">
    <location>
        <begin position="72"/>
        <end position="167"/>
    </location>
</feature>
<sequence length="711" mass="80951">MTDKKVVHLPNADDEKAAEVKELQARIAALESELKKEKEQSAIKPGAMLRMISNGSSVTKASSRFNARTSFILFGADGNLATKKTFPTLFALWRKQLLPKSMIIVGYAREPMKLEQFRRIVYKSIYSSAHTNAERSSFLERCHYVHGQFDDTEHFAQRLKPYLEHLEIERDNALRDASGIKESARRRFSHDDLPSAKRDNGENNSLLAAAAATASPRARDDLKTIYDSTMIPWNRSALPWEDPDHDENRPLRIYYLAVPPFLYASICGALRHSGTRANDDNNILAPLSRYVLEKPFGRDLTSCRALCAALAEVVRENETYRIDHYLGKELVMNVLVLRFANVCFEAIWSRFHIARVEICCYEEIGTQGRGGYFDQYGIIRDVLQNHLAQILALIAMEQPLSFGADDIRREKVKVLRAVRPLDADRDLVIGQFDGYLDDDTIQDKNSKTETFAAARLFIDNPRWAKVPFILTAGKALSQKKVEVKITFHSVAGPVQECRSLDPNELVVRVQPDAGIYWRIQNRVPGLHSKLKIEPRRMNLLYTPNESRHMPEAYERLLLEVLRGDATNFVSVDELDAAWNIFTPALDALALREAQPERYVFGSDGPSIKRIIDPFYRFTRNSSFHTPPSIDTHHMTYLYDHPGPRRSPYPSQDEDDLDLISTSTHISSANKNSAHISRKHVSDTKLTSIYSKVPLSPRPPSERHEATYLSRR</sequence>
<comment type="catalytic activity">
    <reaction evidence="7">
        <text>D-glucose 6-phosphate + NADP(+) = 6-phospho-D-glucono-1,5-lactone + NADPH + H(+)</text>
        <dbReference type="Rhea" id="RHEA:15841"/>
        <dbReference type="ChEBI" id="CHEBI:15378"/>
        <dbReference type="ChEBI" id="CHEBI:57783"/>
        <dbReference type="ChEBI" id="CHEBI:57955"/>
        <dbReference type="ChEBI" id="CHEBI:58349"/>
        <dbReference type="ChEBI" id="CHEBI:61548"/>
        <dbReference type="EC" id="1.1.1.49"/>
    </reaction>
</comment>
<evidence type="ECO:0000256" key="7">
    <source>
        <dbReference type="RuleBase" id="RU362120"/>
    </source>
</evidence>
<dbReference type="GO" id="GO:0004345">
    <property type="term" value="F:glucose-6-phosphate dehydrogenase activity"/>
    <property type="evidence" value="ECO:0007669"/>
    <property type="project" value="UniProtKB-EC"/>
</dbReference>
<dbReference type="Gene3D" id="3.30.360.10">
    <property type="entry name" value="Dihydrodipicolinate Reductase, domain 2"/>
    <property type="match status" value="1"/>
</dbReference>
<dbReference type="Gene3D" id="3.40.50.720">
    <property type="entry name" value="NAD(P)-binding Rossmann-like Domain"/>
    <property type="match status" value="2"/>
</dbReference>
<keyword evidence="4 7" id="KW-0521">NADP</keyword>
<dbReference type="NCBIfam" id="TIGR00871">
    <property type="entry name" value="zwf"/>
    <property type="match status" value="1"/>
</dbReference>
<comment type="function">
    <text evidence="7">Catalyzes the rate-limiting step of the oxidative pentose-phosphate pathway, which represents a route for the dissimilation of carbohydrates besides glycolysis.</text>
</comment>
<feature type="coiled-coil region" evidence="8">
    <location>
        <begin position="13"/>
        <end position="40"/>
    </location>
</feature>
<evidence type="ECO:0000259" key="10">
    <source>
        <dbReference type="Pfam" id="PF00479"/>
    </source>
</evidence>
<evidence type="ECO:0000256" key="8">
    <source>
        <dbReference type="SAM" id="Coils"/>
    </source>
</evidence>
<evidence type="ECO:0000256" key="4">
    <source>
        <dbReference type="ARBA" id="ARBA00022857"/>
    </source>
</evidence>
<dbReference type="InterPro" id="IPR019796">
    <property type="entry name" value="G6P_DH_AS"/>
</dbReference>
<feature type="domain" description="Glucose-6-phosphate dehydrogenase C-terminal" evidence="11">
    <location>
        <begin position="335"/>
        <end position="606"/>
    </location>
</feature>
<accession>A0A7S3NIL8</accession>
<evidence type="ECO:0000256" key="3">
    <source>
        <dbReference type="ARBA" id="ARBA00022526"/>
    </source>
</evidence>
<keyword evidence="5 7" id="KW-0560">Oxidoreductase</keyword>
<dbReference type="GO" id="GO:0005829">
    <property type="term" value="C:cytosol"/>
    <property type="evidence" value="ECO:0007669"/>
    <property type="project" value="TreeGrafter"/>
</dbReference>
<feature type="region of interest" description="Disordered" evidence="9">
    <location>
        <begin position="690"/>
        <end position="711"/>
    </location>
</feature>
<dbReference type="PANTHER" id="PTHR23429:SF0">
    <property type="entry name" value="GLUCOSE-6-PHOSPHATE 1-DEHYDROGENASE"/>
    <property type="match status" value="1"/>
</dbReference>
<comment type="pathway">
    <text evidence="1 7">Carbohydrate degradation; pentose phosphate pathway; D-ribulose 5-phosphate from D-glucose 6-phosphate (oxidative stage): step 1/3.</text>
</comment>
<dbReference type="UniPathway" id="UPA00115">
    <property type="reaction ID" value="UER00408"/>
</dbReference>
<dbReference type="GO" id="GO:0009051">
    <property type="term" value="P:pentose-phosphate shunt, oxidative branch"/>
    <property type="evidence" value="ECO:0007669"/>
    <property type="project" value="TreeGrafter"/>
</dbReference>
<protein>
    <recommendedName>
        <fullName evidence="7">Glucose-6-phosphate 1-dehydrogenase</fullName>
        <ecNumber evidence="7">1.1.1.49</ecNumber>
    </recommendedName>
</protein>
<dbReference type="InterPro" id="IPR022674">
    <property type="entry name" value="G6P_DH_NAD-bd"/>
</dbReference>
<keyword evidence="3 7" id="KW-0313">Glucose metabolism</keyword>
<dbReference type="PROSITE" id="PS00069">
    <property type="entry name" value="G6P_DEHYDROGENASE"/>
    <property type="match status" value="1"/>
</dbReference>
<reference evidence="12" key="1">
    <citation type="submission" date="2021-01" db="EMBL/GenBank/DDBJ databases">
        <authorList>
            <person name="Corre E."/>
            <person name="Pelletier E."/>
            <person name="Niang G."/>
            <person name="Scheremetjew M."/>
            <person name="Finn R."/>
            <person name="Kale V."/>
            <person name="Holt S."/>
            <person name="Cochrane G."/>
            <person name="Meng A."/>
            <person name="Brown T."/>
            <person name="Cohen L."/>
        </authorList>
    </citation>
    <scope>NUCLEOTIDE SEQUENCE</scope>
    <source>
        <strain evidence="12">CCMP1510</strain>
    </source>
</reference>
<dbReference type="EMBL" id="HBIJ01004944">
    <property type="protein sequence ID" value="CAE0362729.1"/>
    <property type="molecule type" value="Transcribed_RNA"/>
</dbReference>
<proteinExistence type="inferred from homology"/>
<dbReference type="InterPro" id="IPR022675">
    <property type="entry name" value="G6P_DH_C"/>
</dbReference>
<evidence type="ECO:0000256" key="2">
    <source>
        <dbReference type="ARBA" id="ARBA00009975"/>
    </source>
</evidence>
<evidence type="ECO:0000256" key="5">
    <source>
        <dbReference type="ARBA" id="ARBA00023002"/>
    </source>
</evidence>
<dbReference type="PRINTS" id="PR00079">
    <property type="entry name" value="G6PDHDRGNASE"/>
</dbReference>
<dbReference type="AlphaFoldDB" id="A0A7S3NIL8"/>
<dbReference type="InterPro" id="IPR036291">
    <property type="entry name" value="NAD(P)-bd_dom_sf"/>
</dbReference>
<evidence type="ECO:0000256" key="6">
    <source>
        <dbReference type="ARBA" id="ARBA00023277"/>
    </source>
</evidence>
<dbReference type="SUPFAM" id="SSF55347">
    <property type="entry name" value="Glyceraldehyde-3-phosphate dehydrogenase-like, C-terminal domain"/>
    <property type="match status" value="1"/>
</dbReference>
<evidence type="ECO:0000256" key="1">
    <source>
        <dbReference type="ARBA" id="ARBA00004937"/>
    </source>
</evidence>
<evidence type="ECO:0000256" key="9">
    <source>
        <dbReference type="SAM" id="MobiDB-lite"/>
    </source>
</evidence>
<dbReference type="GO" id="GO:0050661">
    <property type="term" value="F:NADP binding"/>
    <property type="evidence" value="ECO:0007669"/>
    <property type="project" value="InterPro"/>
</dbReference>
<name>A0A7S3NIL8_9STRA</name>
<dbReference type="GO" id="GO:0006006">
    <property type="term" value="P:glucose metabolic process"/>
    <property type="evidence" value="ECO:0007669"/>
    <property type="project" value="UniProtKB-KW"/>
</dbReference>
<gene>
    <name evidence="12" type="ORF">ALAG00032_LOCUS3470</name>
</gene>
<dbReference type="SUPFAM" id="SSF51735">
    <property type="entry name" value="NAD(P)-binding Rossmann-fold domains"/>
    <property type="match status" value="2"/>
</dbReference>
<dbReference type="Pfam" id="PF02781">
    <property type="entry name" value="G6PD_C"/>
    <property type="match status" value="1"/>
</dbReference>